<dbReference type="AlphaFoldDB" id="A0A2V3HPH8"/>
<sequence>MSAPVPHDSTLLDWSELSEEEQGLFIEGCELFDQAEFWHAHESWEDLWKGLKPRECRAEIDAVQGMIQCAALLYNYERSKVRGVVNMASKLIRRLGGVEHGIWGVDIARLRVELAPFIRDAAADEPKWGLPTDSVKLSGGWNSV</sequence>
<dbReference type="Pfam" id="PF03745">
    <property type="entry name" value="DUF309"/>
    <property type="match status" value="1"/>
</dbReference>
<organism evidence="1 2">
    <name type="scientific">Candidatus Thalassarchaeum betae</name>
    <dbReference type="NCBI Taxonomy" id="2599289"/>
    <lineage>
        <taxon>Archaea</taxon>
        <taxon>Methanobacteriati</taxon>
        <taxon>Thermoplasmatota</taxon>
        <taxon>Candidatus Poseidoniia</taxon>
        <taxon>Candidatus Poseidoniales</taxon>
        <taxon>Candidatus Thalassarchaeaceae</taxon>
        <taxon>Candidatus Thalassarchaeum</taxon>
    </lineage>
</organism>
<evidence type="ECO:0000313" key="2">
    <source>
        <dbReference type="Proteomes" id="UP000248161"/>
    </source>
</evidence>
<dbReference type="SUPFAM" id="SSF140663">
    <property type="entry name" value="TTHA0068-like"/>
    <property type="match status" value="1"/>
</dbReference>
<comment type="caution">
    <text evidence="1">The sequence shown here is derived from an EMBL/GenBank/DDBJ whole genome shotgun (WGS) entry which is preliminary data.</text>
</comment>
<evidence type="ECO:0000313" key="1">
    <source>
        <dbReference type="EMBL" id="PXF21058.1"/>
    </source>
</evidence>
<accession>A0A2V3HPH8</accession>
<dbReference type="InterPro" id="IPR023203">
    <property type="entry name" value="TTHA0068_sf"/>
</dbReference>
<name>A0A2V3HPH8_9ARCH</name>
<evidence type="ECO:0008006" key="3">
    <source>
        <dbReference type="Google" id="ProtNLM"/>
    </source>
</evidence>
<protein>
    <recommendedName>
        <fullName evidence="3">DUF309 domain-containing protein</fullName>
    </recommendedName>
</protein>
<reference evidence="1 2" key="1">
    <citation type="journal article" date="2015" name="Nat. Commun.">
        <title>Genomic and transcriptomic evidence for scavenging of diverse organic compounds by widespread deep-sea archaea.</title>
        <authorList>
            <person name="Li M."/>
            <person name="Baker B.J."/>
            <person name="Anantharaman K."/>
            <person name="Jain S."/>
            <person name="Breier J.A."/>
            <person name="Dick G.J."/>
        </authorList>
    </citation>
    <scope>NUCLEOTIDE SEQUENCE [LARGE SCALE GENOMIC DNA]</scope>
    <source>
        <strain evidence="1">Cayman_51_deep</strain>
    </source>
</reference>
<proteinExistence type="predicted"/>
<dbReference type="Proteomes" id="UP000248161">
    <property type="component" value="Unassembled WGS sequence"/>
</dbReference>
<dbReference type="Gene3D" id="1.10.3450.10">
    <property type="entry name" value="TTHA0068-like"/>
    <property type="match status" value="1"/>
</dbReference>
<dbReference type="EMBL" id="PSPG01000012">
    <property type="protein sequence ID" value="PXF21058.1"/>
    <property type="molecule type" value="Genomic_DNA"/>
</dbReference>
<dbReference type="InterPro" id="IPR005500">
    <property type="entry name" value="DUF309"/>
</dbReference>
<gene>
    <name evidence="1" type="ORF">CXX69_05580</name>
</gene>